<comment type="subunit">
    <text evidence="9">Forms a heterodimer with SLX1.</text>
</comment>
<proteinExistence type="inferred from homology"/>
<dbReference type="InterPro" id="IPR027784">
    <property type="entry name" value="Slx4_ascomycetes"/>
</dbReference>
<feature type="compositionally biased region" description="Basic and acidic residues" evidence="10">
    <location>
        <begin position="98"/>
        <end position="109"/>
    </location>
</feature>
<evidence type="ECO:0000313" key="12">
    <source>
        <dbReference type="Proteomes" id="UP001219355"/>
    </source>
</evidence>
<dbReference type="InterPro" id="IPR018574">
    <property type="entry name" value="Structure-sp_endonuc_su_Slx4"/>
</dbReference>
<evidence type="ECO:0000256" key="6">
    <source>
        <dbReference type="ARBA" id="ARBA00023204"/>
    </source>
</evidence>
<feature type="region of interest" description="Disordered" evidence="10">
    <location>
        <begin position="591"/>
        <end position="692"/>
    </location>
</feature>
<feature type="region of interest" description="Disordered" evidence="10">
    <location>
        <begin position="276"/>
        <end position="354"/>
    </location>
</feature>
<keyword evidence="3 9" id="KW-0597">Phosphoprotein</keyword>
<organism evidence="11 12">
    <name type="scientific">Emydomyces testavorans</name>
    <dbReference type="NCBI Taxonomy" id="2070801"/>
    <lineage>
        <taxon>Eukaryota</taxon>
        <taxon>Fungi</taxon>
        <taxon>Dikarya</taxon>
        <taxon>Ascomycota</taxon>
        <taxon>Pezizomycotina</taxon>
        <taxon>Eurotiomycetes</taxon>
        <taxon>Eurotiomycetidae</taxon>
        <taxon>Onygenales</taxon>
        <taxon>Nannizziopsiaceae</taxon>
        <taxon>Emydomyces</taxon>
    </lineage>
</organism>
<feature type="region of interest" description="Disordered" evidence="10">
    <location>
        <begin position="71"/>
        <end position="138"/>
    </location>
</feature>
<dbReference type="GO" id="GO:0017108">
    <property type="term" value="F:5'-flap endonuclease activity"/>
    <property type="evidence" value="ECO:0007669"/>
    <property type="project" value="InterPro"/>
</dbReference>
<keyword evidence="5 9" id="KW-0233">DNA recombination</keyword>
<feature type="compositionally biased region" description="Polar residues" evidence="10">
    <location>
        <begin position="110"/>
        <end position="125"/>
    </location>
</feature>
<feature type="compositionally biased region" description="Polar residues" evidence="10">
    <location>
        <begin position="591"/>
        <end position="608"/>
    </location>
</feature>
<feature type="compositionally biased region" description="Polar residues" evidence="10">
    <location>
        <begin position="317"/>
        <end position="330"/>
    </location>
</feature>
<comment type="function">
    <text evidence="9">Regulatory subunit of the SLX1-SLX4 structure-specific endonuclease that resolves DNA secondary structures generated during DNA repair and recombination. Has endonuclease activity towards branched DNA substrates, introducing single-strand cuts in duplex DNA close to junctions with ss-DNA.</text>
</comment>
<keyword evidence="6 9" id="KW-0234">DNA repair</keyword>
<dbReference type="AlphaFoldDB" id="A0AAF0IJQ5"/>
<dbReference type="Pfam" id="PF09494">
    <property type="entry name" value="Slx4"/>
    <property type="match status" value="1"/>
</dbReference>
<keyword evidence="11" id="KW-0255">Endonuclease</keyword>
<comment type="subcellular location">
    <subcellularLocation>
        <location evidence="1 9">Nucleus</location>
    </subcellularLocation>
</comment>
<comment type="similarity">
    <text evidence="2 9">Belongs to the SLX4 family.</text>
</comment>
<accession>A0AAF0IJQ5</accession>
<evidence type="ECO:0000256" key="5">
    <source>
        <dbReference type="ARBA" id="ARBA00023172"/>
    </source>
</evidence>
<feature type="compositionally biased region" description="Polar residues" evidence="10">
    <location>
        <begin position="638"/>
        <end position="649"/>
    </location>
</feature>
<dbReference type="GO" id="GO:0006281">
    <property type="term" value="P:DNA repair"/>
    <property type="evidence" value="ECO:0007669"/>
    <property type="project" value="UniProtKB-UniRule"/>
</dbReference>
<feature type="compositionally biased region" description="Basic residues" evidence="10">
    <location>
        <begin position="126"/>
        <end position="138"/>
    </location>
</feature>
<dbReference type="CDD" id="cd22999">
    <property type="entry name" value="SAP_SLX4"/>
    <property type="match status" value="1"/>
</dbReference>
<dbReference type="HAMAP" id="MF_03110">
    <property type="entry name" value="Endonuc_su_Slx4"/>
    <property type="match status" value="1"/>
</dbReference>
<keyword evidence="7 9" id="KW-0539">Nucleus</keyword>
<keyword evidence="4 9" id="KW-0227">DNA damage</keyword>
<keyword evidence="11" id="KW-0378">Hydrolase</keyword>
<comment type="PTM">
    <text evidence="9">Phosphorylated in response to DNA damage.</text>
</comment>
<keyword evidence="12" id="KW-1185">Reference proteome</keyword>
<sequence>MAVPESTRLRTRSPSPGRIFASSTTPILIDSSPMVFAAASTSKPRFEESTERRRPKVIEKVFTQYLAERQSGAPDALVSSPGRENLPIRPLQKPKCATNKDELLLKSDGNKQLTLDASPKQLSSSKRTKKTSGIRKAKKADGLVNKRLTGQITKALTIRDSKSAKDASKLPDENISFKDPGPDEVEWEIEIEAATKRRCDWTPVKDTIIPSIDLTVNLGSSPLSASQNGSQKFTSLLSGYGFTKDSTQSSDNGYAEECPTKKRRLELFPGTMNAVSEAGSNKAIQKGSSKQNRAKGSGSRKITSASTTITSIATAQYGRQDTSPSPSTVARLSKKAGERTKAKKSRPKKNENRKVKEMSMFRVAPAEDALKSLEDQVYLFGTSSQLESTSLNQDSFGIESNSLTSFPCDNSLETDPSSSLVKFKASKGLWSAGCRDLDGSVADVEVVDLVDSDAPRTLKSLVISRPVTSATDSTRVTVSQGGLDDASKASQVASRATESTISETCQLSMSKLITDFPESAQHDISQENHPMLVGENSEHRDAREAMPNFLGLTTAELTQKVVAFGFRPLKNREKMISLLEKCWESQHRASTPISFPLGNQKSSASVTESQKKGGHGTSSKQPSIKPKRPSGAILSSKPILSTSQESTYGKIQPGRKKEHADASDGDSVSTLTESSSKRIVVIPDSDDSDHGSWEDVIPGILNHSKLMDRTYTSTSSTDFVASASSLSIRTRPGASTQTEAPNSPNMNEQITKAIRAQPRMAAIDGVKRPTWLEKILMYDPIWLDGLTSWLNTEGLGRVGEGRKVSRFTVREWCEGKGICCTWRRT</sequence>
<evidence type="ECO:0000256" key="10">
    <source>
        <dbReference type="SAM" id="MobiDB-lite"/>
    </source>
</evidence>
<evidence type="ECO:0000256" key="4">
    <source>
        <dbReference type="ARBA" id="ARBA00022763"/>
    </source>
</evidence>
<feature type="compositionally biased region" description="Low complexity" evidence="10">
    <location>
        <begin position="302"/>
        <end position="315"/>
    </location>
</feature>
<reference evidence="11" key="1">
    <citation type="submission" date="2023-03" db="EMBL/GenBank/DDBJ databases">
        <title>Emydomyces testavorans Genome Sequence.</title>
        <authorList>
            <person name="Hoyer L."/>
        </authorList>
    </citation>
    <scope>NUCLEOTIDE SEQUENCE</scope>
    <source>
        <strain evidence="11">16-2883</strain>
    </source>
</reference>
<evidence type="ECO:0000256" key="2">
    <source>
        <dbReference type="ARBA" id="ARBA00006661"/>
    </source>
</evidence>
<feature type="compositionally biased region" description="Polar residues" evidence="10">
    <location>
        <begin position="278"/>
        <end position="291"/>
    </location>
</feature>
<name>A0AAF0IJQ5_9EURO</name>
<gene>
    <name evidence="9 11" type="primary">SLX4</name>
    <name evidence="11" type="ORF">PRK78_004399</name>
</gene>
<evidence type="ECO:0000256" key="8">
    <source>
        <dbReference type="ARBA" id="ARBA00029496"/>
    </source>
</evidence>
<feature type="region of interest" description="Disordered" evidence="10">
    <location>
        <begin position="1"/>
        <end position="22"/>
    </location>
</feature>
<dbReference type="GO" id="GO:0006310">
    <property type="term" value="P:DNA recombination"/>
    <property type="evidence" value="ECO:0007669"/>
    <property type="project" value="UniProtKB-UniRule"/>
</dbReference>
<evidence type="ECO:0000256" key="1">
    <source>
        <dbReference type="ARBA" id="ARBA00004123"/>
    </source>
</evidence>
<dbReference type="Proteomes" id="UP001219355">
    <property type="component" value="Chromosome 2"/>
</dbReference>
<dbReference type="GO" id="GO:0006260">
    <property type="term" value="P:DNA replication"/>
    <property type="evidence" value="ECO:0007669"/>
    <property type="project" value="InterPro"/>
</dbReference>
<evidence type="ECO:0000256" key="3">
    <source>
        <dbReference type="ARBA" id="ARBA00022553"/>
    </source>
</evidence>
<keyword evidence="11" id="KW-0540">Nuclease</keyword>
<dbReference type="GO" id="GO:0033557">
    <property type="term" value="C:Slx1-Slx4 complex"/>
    <property type="evidence" value="ECO:0007669"/>
    <property type="project" value="UniProtKB-UniRule"/>
</dbReference>
<dbReference type="EMBL" id="CP120628">
    <property type="protein sequence ID" value="WEW58931.1"/>
    <property type="molecule type" value="Genomic_DNA"/>
</dbReference>
<evidence type="ECO:0000256" key="7">
    <source>
        <dbReference type="ARBA" id="ARBA00023242"/>
    </source>
</evidence>
<protein>
    <recommendedName>
        <fullName evidence="8 9">Structure-specific endonuclease subunit SLX4</fullName>
    </recommendedName>
</protein>
<evidence type="ECO:0000313" key="11">
    <source>
        <dbReference type="EMBL" id="WEW58931.1"/>
    </source>
</evidence>
<evidence type="ECO:0000256" key="9">
    <source>
        <dbReference type="HAMAP-Rule" id="MF_03110"/>
    </source>
</evidence>